<feature type="transmembrane region" description="Helical" evidence="1">
    <location>
        <begin position="71"/>
        <end position="95"/>
    </location>
</feature>
<proteinExistence type="predicted"/>
<accession>A0A2Z4AC71</accession>
<dbReference type="Proteomes" id="UP000247465">
    <property type="component" value="Chromosome"/>
</dbReference>
<dbReference type="KEGG" id="mtar:DF168_00862"/>
<keyword evidence="1" id="KW-0812">Transmembrane</keyword>
<reference evidence="2 3" key="1">
    <citation type="submission" date="2018-06" db="EMBL/GenBank/DDBJ databases">
        <title>Draft Genome Sequence of a Novel Marine Bacterium Related to the Verrucomicrobia.</title>
        <authorList>
            <person name="Vosseberg J."/>
            <person name="Martijn J."/>
            <person name="Ettema T.J.G."/>
        </authorList>
    </citation>
    <scope>NUCLEOTIDE SEQUENCE [LARGE SCALE GENOMIC DNA]</scope>
    <source>
        <strain evidence="2">TARA_B100001123</strain>
    </source>
</reference>
<evidence type="ECO:0000313" key="2">
    <source>
        <dbReference type="EMBL" id="AWT59669.1"/>
    </source>
</evidence>
<protein>
    <submittedName>
        <fullName evidence="2">Uncharacterized protein</fullName>
    </submittedName>
</protein>
<evidence type="ECO:0000256" key="1">
    <source>
        <dbReference type="SAM" id="Phobius"/>
    </source>
</evidence>
<dbReference type="EMBL" id="CP029803">
    <property type="protein sequence ID" value="AWT59669.1"/>
    <property type="molecule type" value="Genomic_DNA"/>
</dbReference>
<name>A0A2Z4AC71_9BACT</name>
<evidence type="ECO:0000313" key="3">
    <source>
        <dbReference type="Proteomes" id="UP000247465"/>
    </source>
</evidence>
<keyword evidence="1" id="KW-1133">Transmembrane helix</keyword>
<dbReference type="AlphaFoldDB" id="A0A2Z4AC71"/>
<sequence>MKDSQFKELVNLYFDNEIREEQLRELSRELRTVPIRRRKFKSYYQLHQASCSVLRKSENRIHVRPHRNCRIWNFSFATQFAIGTVCVVIAFFIYFPSLSQKSPLLEEGLPVYPIHVSRTFETKENTVRQLESSDLEAVIPVDAEIFVSESELSVMTGNRDPINPFFEKTQFEQKENLRFKYGFRKNFPSVLHTERQKKHRSMFFETKKNSGYNSKAGRFTVQY</sequence>
<organism evidence="2 3">
    <name type="scientific">Candidatus Moanibacter tarae</name>
    <dbReference type="NCBI Taxonomy" id="2200854"/>
    <lineage>
        <taxon>Bacteria</taxon>
        <taxon>Pseudomonadati</taxon>
        <taxon>Verrucomicrobiota</taxon>
        <taxon>Opitutia</taxon>
        <taxon>Puniceicoccales</taxon>
        <taxon>Puniceicoccales incertae sedis</taxon>
        <taxon>Candidatus Moanibacter</taxon>
    </lineage>
</organism>
<gene>
    <name evidence="2" type="ORF">DF168_00862</name>
</gene>
<keyword evidence="1" id="KW-0472">Membrane</keyword>